<dbReference type="InterPro" id="IPR028592">
    <property type="entry name" value="QTRTD1"/>
</dbReference>
<dbReference type="SUPFAM" id="SSF51713">
    <property type="entry name" value="tRNA-guanine transglycosylase"/>
    <property type="match status" value="1"/>
</dbReference>
<keyword evidence="3 5" id="KW-0479">Metal-binding</keyword>
<feature type="binding site" evidence="5">
    <location>
        <position position="333"/>
    </location>
    <ligand>
        <name>Zn(2+)</name>
        <dbReference type="ChEBI" id="CHEBI:29105"/>
    </ligand>
</feature>
<evidence type="ECO:0000256" key="3">
    <source>
        <dbReference type="ARBA" id="ARBA00022723"/>
    </source>
</evidence>
<evidence type="ECO:0000256" key="1">
    <source>
        <dbReference type="ARBA" id="ARBA00022490"/>
    </source>
</evidence>
<evidence type="ECO:0000313" key="7">
    <source>
        <dbReference type="EMBL" id="MBY06946.1"/>
    </source>
</evidence>
<dbReference type="NCBIfam" id="TIGR00449">
    <property type="entry name" value="tgt_general"/>
    <property type="match status" value="1"/>
</dbReference>
<keyword evidence="7" id="KW-0808">Transferase</keyword>
<dbReference type="PANTHER" id="PTHR46064:SF1">
    <property type="entry name" value="QUEUINE TRNA-RIBOSYLTRANSFERASE ACCESSORY SUBUNIT 2"/>
    <property type="match status" value="1"/>
</dbReference>
<proteinExistence type="inferred from homology"/>
<protein>
    <recommendedName>
        <fullName evidence="5">Queuine tRNA-ribosyltransferase accessory subunit 2</fullName>
    </recommendedName>
    <alternativeName>
        <fullName evidence="5">Queuine tRNA-ribosyltransferase domain-containing protein 1</fullName>
    </alternativeName>
</protein>
<comment type="similarity">
    <text evidence="5">Belongs to the queuine tRNA-ribosyltransferase family. QTRT2 subfamily.</text>
</comment>
<evidence type="ECO:0000256" key="2">
    <source>
        <dbReference type="ARBA" id="ARBA00022694"/>
    </source>
</evidence>
<feature type="binding site" evidence="5">
    <location>
        <position position="338"/>
    </location>
    <ligand>
        <name>Zn(2+)</name>
        <dbReference type="ChEBI" id="CHEBI:29105"/>
    </ligand>
</feature>
<keyword evidence="4 5" id="KW-0862">Zinc</keyword>
<dbReference type="HAMAP" id="MF_03043">
    <property type="entry name" value="QTRT2"/>
    <property type="match status" value="1"/>
</dbReference>
<dbReference type="GO" id="GO:0008479">
    <property type="term" value="F:tRNA-guanosine(34) queuine transglycosylase activity"/>
    <property type="evidence" value="ECO:0007669"/>
    <property type="project" value="UniProtKB-UniRule"/>
</dbReference>
<dbReference type="GO" id="GO:0006400">
    <property type="term" value="P:tRNA modification"/>
    <property type="evidence" value="ECO:0007669"/>
    <property type="project" value="InterPro"/>
</dbReference>
<dbReference type="InterPro" id="IPR050852">
    <property type="entry name" value="Queuine_tRNA-ribosyltrfase"/>
</dbReference>
<organism evidence="7">
    <name type="scientific">Ornithodoros turicata</name>
    <dbReference type="NCBI Taxonomy" id="34597"/>
    <lineage>
        <taxon>Eukaryota</taxon>
        <taxon>Metazoa</taxon>
        <taxon>Ecdysozoa</taxon>
        <taxon>Arthropoda</taxon>
        <taxon>Chelicerata</taxon>
        <taxon>Arachnida</taxon>
        <taxon>Acari</taxon>
        <taxon>Parasitiformes</taxon>
        <taxon>Ixodida</taxon>
        <taxon>Ixodoidea</taxon>
        <taxon>Argasidae</taxon>
        <taxon>Ornithodorinae</taxon>
        <taxon>Ornithodoros</taxon>
    </lineage>
</organism>
<feature type="binding site" evidence="5">
    <location>
        <position position="364"/>
    </location>
    <ligand>
        <name>Zn(2+)</name>
        <dbReference type="ChEBI" id="CHEBI:29105"/>
    </ligand>
</feature>
<evidence type="ECO:0000256" key="4">
    <source>
        <dbReference type="ARBA" id="ARBA00022833"/>
    </source>
</evidence>
<evidence type="ECO:0000259" key="6">
    <source>
        <dbReference type="Pfam" id="PF01702"/>
    </source>
</evidence>
<comment type="function">
    <text evidence="5">Non-catalytic subunit of the queuine tRNA-ribosyltransferase (TGT) that catalyzes the base-exchange of a guanine (G) residue with queuine (Q) at position 34 (anticodon wobble position) in tRNAs with GU(N) anticodons (tRNA-Asp, -Asn, -His and -Tyr), resulting in the hypermodified nucleoside queuosine (7-(((4,5-cis-dihydroxy-2-cyclopenten-1-yl)amino)methyl)-7-deazaguanosine).</text>
</comment>
<dbReference type="EMBL" id="GGLE01002820">
    <property type="protein sequence ID" value="MBY06946.1"/>
    <property type="molecule type" value="Transcribed_RNA"/>
</dbReference>
<comment type="cofactor">
    <cofactor evidence="5">
        <name>Zn(2+)</name>
        <dbReference type="ChEBI" id="CHEBI:29105"/>
    </cofactor>
    <text evidence="5">Binds 1 zinc ion per subunit.</text>
</comment>
<comment type="subcellular location">
    <subcellularLocation>
        <location evidence="5">Cytoplasm</location>
    </subcellularLocation>
</comment>
<accession>A0A2R5LBW5</accession>
<name>A0A2R5LBW5_9ACAR</name>
<reference evidence="7" key="1">
    <citation type="submission" date="2018-03" db="EMBL/GenBank/DDBJ databases">
        <title>The relapsing fever spirochete Borrelia turicatae persists in the highly oxidative environment of its soft-bodied tick vector.</title>
        <authorList>
            <person name="Bourret T.J."/>
            <person name="Boyle W.K."/>
            <person name="Valenzuela J.G."/>
            <person name="Oliveira F."/>
            <person name="Lopez J.E."/>
        </authorList>
    </citation>
    <scope>NUCLEOTIDE SEQUENCE</scope>
    <source>
        <strain evidence="7">Kansas strain/isolate</strain>
        <tissue evidence="7">Salivary glands</tissue>
    </source>
</reference>
<evidence type="ECO:0000256" key="5">
    <source>
        <dbReference type="HAMAP-Rule" id="MF_03043"/>
    </source>
</evidence>
<dbReference type="InterPro" id="IPR002616">
    <property type="entry name" value="tRNA_ribo_trans-like"/>
</dbReference>
<dbReference type="AlphaFoldDB" id="A0A2R5LBW5"/>
<sequence>MHFTILKTCQDMGGRLAQITNLHGMQHSPLDTPLCLLYTQSGSVPHLTRDTLKYLADHPLPALFPLPPMTDFASSVNAQGKGLATFTGLRGYPSFVCVQDPMVKTPSGYNDKAGVSVWDRGGRIHLNASSFTRIMEAFVPSVYVSLNDADTPRDAPKKRIWRSVERSLALLDECVAARAQSAELKGTSILGAVQGGWCVEARRHSALETAKRSVEGFVIEGLHLGGANSPQFDEVQDLLKETLSSLPRDKLKVLLGAYRPEFIFRAVAAGVDVFDSSFANAATERGSALTFGFDREQLRAMLRGGCCLPDEKLEICLNEDSYRDQFVPLLEGCACYTCRTFTRAYINHLSKTGELLGPVLLSLHNLHHFLEFFGAIRSFLNEEDLALSH</sequence>
<dbReference type="GO" id="GO:0046872">
    <property type="term" value="F:metal ion binding"/>
    <property type="evidence" value="ECO:0007669"/>
    <property type="project" value="UniProtKB-KW"/>
</dbReference>
<keyword evidence="2 5" id="KW-0819">tRNA processing</keyword>
<dbReference type="GO" id="GO:0005737">
    <property type="term" value="C:cytoplasm"/>
    <property type="evidence" value="ECO:0007669"/>
    <property type="project" value="UniProtKB-SubCell"/>
</dbReference>
<dbReference type="InterPro" id="IPR036511">
    <property type="entry name" value="TGT-like_sf"/>
</dbReference>
<dbReference type="Gene3D" id="3.20.20.105">
    <property type="entry name" value="Queuine tRNA-ribosyltransferase-like"/>
    <property type="match status" value="1"/>
</dbReference>
<keyword evidence="1 5" id="KW-0963">Cytoplasm</keyword>
<comment type="subunit">
    <text evidence="5">Heterodimer of a catalytic subunit and an accessory subunit.</text>
</comment>
<feature type="binding site" evidence="5">
    <location>
        <position position="335"/>
    </location>
    <ligand>
        <name>Zn(2+)</name>
        <dbReference type="ChEBI" id="CHEBI:29105"/>
    </ligand>
</feature>
<feature type="domain" description="tRNA-guanine(15) transglycosylase-like" evidence="6">
    <location>
        <begin position="14"/>
        <end position="385"/>
    </location>
</feature>
<dbReference type="Pfam" id="PF01702">
    <property type="entry name" value="TGT"/>
    <property type="match status" value="1"/>
</dbReference>
<dbReference type="PANTHER" id="PTHR46064">
    <property type="entry name" value="QUEUINE TRNA-RIBOSYLTRANSFERASE ACCESSORY SUBUNIT 2"/>
    <property type="match status" value="1"/>
</dbReference>